<keyword evidence="4" id="KW-0653">Protein transport</keyword>
<dbReference type="PANTHER" id="PTHR11223:SF2">
    <property type="entry name" value="EXPORTIN-1"/>
    <property type="match status" value="1"/>
</dbReference>
<dbReference type="Pfam" id="PF08767">
    <property type="entry name" value="CRM1_C"/>
    <property type="match status" value="1"/>
</dbReference>
<protein>
    <recommendedName>
        <fullName evidence="7">Importin N-terminal domain-containing protein</fullName>
    </recommendedName>
</protein>
<dbReference type="Proteomes" id="UP001516023">
    <property type="component" value="Unassembled WGS sequence"/>
</dbReference>
<accession>A0ABD3NRC0</accession>
<dbReference type="EMBL" id="JABMIG020000429">
    <property type="protein sequence ID" value="KAL3778539.1"/>
    <property type="molecule type" value="Genomic_DNA"/>
</dbReference>
<comment type="similarity">
    <text evidence="2">Belongs to the exportin family.</text>
</comment>
<dbReference type="GO" id="GO:0005634">
    <property type="term" value="C:nucleus"/>
    <property type="evidence" value="ECO:0007669"/>
    <property type="project" value="UniProtKB-SubCell"/>
</dbReference>
<dbReference type="InterPro" id="IPR011989">
    <property type="entry name" value="ARM-like"/>
</dbReference>
<dbReference type="Pfam" id="PF03810">
    <property type="entry name" value="IBN_N"/>
    <property type="match status" value="1"/>
</dbReference>
<dbReference type="InterPro" id="IPR013598">
    <property type="entry name" value="Exportin-1/Importin-b-like"/>
</dbReference>
<dbReference type="Pfam" id="PF08389">
    <property type="entry name" value="Xpo1"/>
    <property type="match status" value="1"/>
</dbReference>
<evidence type="ECO:0000256" key="2">
    <source>
        <dbReference type="ARBA" id="ARBA00009466"/>
    </source>
</evidence>
<gene>
    <name evidence="8" type="ORF">HJC23_001708</name>
</gene>
<dbReference type="AlphaFoldDB" id="A0ABD3NRC0"/>
<feature type="domain" description="Importin N-terminal" evidence="7">
    <location>
        <begin position="146"/>
        <end position="212"/>
    </location>
</feature>
<feature type="region of interest" description="Disordered" evidence="6">
    <location>
        <begin position="88"/>
        <end position="117"/>
    </location>
</feature>
<dbReference type="InterPro" id="IPR041235">
    <property type="entry name" value="Exp1_repeat_2"/>
</dbReference>
<dbReference type="SUPFAM" id="SSF48371">
    <property type="entry name" value="ARM repeat"/>
    <property type="match status" value="2"/>
</dbReference>
<reference evidence="8 9" key="1">
    <citation type="journal article" date="2020" name="G3 (Bethesda)">
        <title>Improved Reference Genome for Cyclotella cryptica CCMP332, a Model for Cell Wall Morphogenesis, Salinity Adaptation, and Lipid Production in Diatoms (Bacillariophyta).</title>
        <authorList>
            <person name="Roberts W.R."/>
            <person name="Downey K.M."/>
            <person name="Ruck E.C."/>
            <person name="Traller J.C."/>
            <person name="Alverson A.J."/>
        </authorList>
    </citation>
    <scope>NUCLEOTIDE SEQUENCE [LARGE SCALE GENOMIC DNA]</scope>
    <source>
        <strain evidence="8 9">CCMP332</strain>
    </source>
</reference>
<dbReference type="InterPro" id="IPR016024">
    <property type="entry name" value="ARM-type_fold"/>
</dbReference>
<evidence type="ECO:0000256" key="1">
    <source>
        <dbReference type="ARBA" id="ARBA00004123"/>
    </source>
</evidence>
<evidence type="ECO:0000256" key="5">
    <source>
        <dbReference type="ARBA" id="ARBA00023242"/>
    </source>
</evidence>
<evidence type="ECO:0000259" key="7">
    <source>
        <dbReference type="PROSITE" id="PS50166"/>
    </source>
</evidence>
<feature type="compositionally biased region" description="Polar residues" evidence="6">
    <location>
        <begin position="88"/>
        <end position="99"/>
    </location>
</feature>
<dbReference type="PROSITE" id="PS50166">
    <property type="entry name" value="IMPORTIN_B_NT"/>
    <property type="match status" value="1"/>
</dbReference>
<dbReference type="GO" id="GO:0015031">
    <property type="term" value="P:protein transport"/>
    <property type="evidence" value="ECO:0007669"/>
    <property type="project" value="UniProtKB-KW"/>
</dbReference>
<dbReference type="Pfam" id="PF18784">
    <property type="entry name" value="CRM1_repeat_2"/>
    <property type="match status" value="1"/>
</dbReference>
<keyword evidence="3" id="KW-0813">Transport</keyword>
<dbReference type="FunFam" id="1.25.10.10:FF:000022">
    <property type="entry name" value="protein EXPORTIN 1A"/>
    <property type="match status" value="1"/>
</dbReference>
<organism evidence="8 9">
    <name type="scientific">Cyclotella cryptica</name>
    <dbReference type="NCBI Taxonomy" id="29204"/>
    <lineage>
        <taxon>Eukaryota</taxon>
        <taxon>Sar</taxon>
        <taxon>Stramenopiles</taxon>
        <taxon>Ochrophyta</taxon>
        <taxon>Bacillariophyta</taxon>
        <taxon>Coscinodiscophyceae</taxon>
        <taxon>Thalassiosirophycidae</taxon>
        <taxon>Stephanodiscales</taxon>
        <taxon>Stephanodiscaceae</taxon>
        <taxon>Cyclotella</taxon>
    </lineage>
</organism>
<sequence length="1187" mass="135023">MEQRECLRKSSSFNLKICCLPALKKTPPALIFETRPPVGLLQFRSVPTFFESLSRLLVALFENGRWSSHDSAFINSLSDVDSSIRTPLEPNDNTVQPNPLISDHGGTIHRSRSPTAPPTCRRIRRLLLDQVVAAAYNPADPNRAMANKALMALQESPDVWTRADAILERAQNPQSRFFALQVLDDAIRTRWKVLPPEQREGIKNYVVGKVIQMSSDEAVMTKERVFISKLNLTLVQILKQEWPHNWPTFIPDLVGSSKTSEVLCENNMQILKLLSEEVFDFSKDQMVTEKVKKLKESLNSEFAAIYHLCEFILEHSQRPSLLKVTLQTLQRFLTWIPLGFIFQTQLIDVLLNKFFTEPIFRNDTLDCLTEVGSLTDLEPEYDPLFRKLFSGFLSRLATIFSPETDLSQPFENGSEDDCIFIQRLALFLSGFLKAHLKVLETPDTQQSLITGLFYLVRVSEVDDVEIFRICLEAWHMLAFDLYQTENEYRFKQPGALGALNLNGNDANSAASRKYMYGPVLTGVRRVMIAKMAKPEEVLIVEDENGDIVRETTKDTDVIAQYKTMRETLVYLTHLNCDDTESIMLSKLTAQVDGTEWSWNNLNTLCWAIGSISGAMTEDEEKRFLVTVIKDLLGLCEQKRGKDNKAVIASNIMYVVGQYPRFLKAHWKFLKTVVNKLFEFMHEVHPGVQDMACDTFLKIAVKCKRKFVTIQTDENAPFIVELVDQMASITSDLEPHQVQAFYEAVGCMLSDKGPAVTVERGDLLKKLMELPNRNWKLIMEQANTNVETLVEPNTIKEIIKILKVNNRLCGAIGPIYANQLQTFFMDLLNVYKVYSERISVTIAQQGAVATQLSLVRTMRSAKKEVLRLLITFIESSGPPESDPQALAEGFIPPVLDPILGDYQRNIPNARDPEVLTLFTTVIEKLKGQILSGVPRIMEAVFECTLQMITVNFEDFPEHRIRFFEFIKAINSHCFQALFNIPAAHQKLVVDSVVWAMKHTERNISDTGLNILYDLLQNVGKTPNIAQGFYQQYLLALIQDVFAVMTDRLHKSGFKMHATLLRHMFHLVQMNQVTVPLFNTATAPPGQTNPAFLREHISNLLIQSFPNLTRTQVSKFVDGMFDLNMDLPTFKTHLRDFLIQLKEFSVEDNSGLFGEEHEAHQQRMMEAQEAQRAAVPGLLKPSEIIDDDL</sequence>
<dbReference type="InterPro" id="IPR014877">
    <property type="entry name" value="XPO1_C_dom"/>
</dbReference>
<evidence type="ECO:0000256" key="6">
    <source>
        <dbReference type="SAM" id="MobiDB-lite"/>
    </source>
</evidence>
<dbReference type="SMART" id="SM00913">
    <property type="entry name" value="IBN_N"/>
    <property type="match status" value="1"/>
</dbReference>
<dbReference type="InterPro" id="IPR001494">
    <property type="entry name" value="Importin-beta_N"/>
</dbReference>
<dbReference type="Gene3D" id="1.25.10.10">
    <property type="entry name" value="Leucine-rich Repeat Variant"/>
    <property type="match status" value="1"/>
</dbReference>
<dbReference type="Pfam" id="PF18777">
    <property type="entry name" value="CRM1_repeat"/>
    <property type="match status" value="1"/>
</dbReference>
<dbReference type="InterPro" id="IPR041123">
    <property type="entry name" value="CRM1_repeat"/>
</dbReference>
<proteinExistence type="inferred from homology"/>
<evidence type="ECO:0000313" key="8">
    <source>
        <dbReference type="EMBL" id="KAL3778539.1"/>
    </source>
</evidence>
<evidence type="ECO:0000256" key="4">
    <source>
        <dbReference type="ARBA" id="ARBA00022927"/>
    </source>
</evidence>
<comment type="subcellular location">
    <subcellularLocation>
        <location evidence="1">Nucleus</location>
    </subcellularLocation>
</comment>
<dbReference type="Pfam" id="PF18787">
    <property type="entry name" value="CRM1_repeat_3"/>
    <property type="match status" value="1"/>
</dbReference>
<name>A0ABD3NRC0_9STRA</name>
<keyword evidence="5" id="KW-0539">Nucleus</keyword>
<evidence type="ECO:0000256" key="3">
    <source>
        <dbReference type="ARBA" id="ARBA00022448"/>
    </source>
</evidence>
<keyword evidence="9" id="KW-1185">Reference proteome</keyword>
<dbReference type="InterPro" id="IPR040485">
    <property type="entry name" value="XPO1_repeat_3"/>
</dbReference>
<dbReference type="InterPro" id="IPR045065">
    <property type="entry name" value="XPO1/5"/>
</dbReference>
<dbReference type="PANTHER" id="PTHR11223">
    <property type="entry name" value="EXPORTIN 1/5"/>
    <property type="match status" value="1"/>
</dbReference>
<comment type="caution">
    <text evidence="8">The sequence shown here is derived from an EMBL/GenBank/DDBJ whole genome shotgun (WGS) entry which is preliminary data.</text>
</comment>
<dbReference type="SMART" id="SM01102">
    <property type="entry name" value="CRM1_C"/>
    <property type="match status" value="1"/>
</dbReference>
<evidence type="ECO:0000313" key="9">
    <source>
        <dbReference type="Proteomes" id="UP001516023"/>
    </source>
</evidence>